<sequence length="335" mass="36413">MIGSLQSLGLGIVIVMATMLMIALLSSPFESMFWWSRRQRRDALPEPHPLAEPPRNPPAVVIYLSGIGTLAGDAHPRSERKFLRRLEGRIAPALLLSEVFPYSAKGVPLNGERLFNWLWEAQGRIKARDGFGAFGVNLRNLFQVLVSADRRYGPIYSAGVADLVLAQLRANGIGPDYRGPLIFVGYSGGAQVSVGMAPFLRAHVAGPMYLLTLGGVISSDHGLTELEEVIDFRGPKDRVVTYGAVGFVPRWPIFRNSDWNIARRAGKFETRTLDGMGHNGRGGYLDRLARDKAGRSNLERTVEAIATEVDEITRRAPSGPTAPAAGGVQDAEGPA</sequence>
<organism evidence="3 4">
    <name type="scientific">Oceanomicrobium pacificus</name>
    <dbReference type="NCBI Taxonomy" id="2692916"/>
    <lineage>
        <taxon>Bacteria</taxon>
        <taxon>Pseudomonadati</taxon>
        <taxon>Pseudomonadota</taxon>
        <taxon>Alphaproteobacteria</taxon>
        <taxon>Rhodobacterales</taxon>
        <taxon>Paracoccaceae</taxon>
        <taxon>Oceanomicrobium</taxon>
    </lineage>
</organism>
<dbReference type="InterPro" id="IPR029058">
    <property type="entry name" value="AB_hydrolase_fold"/>
</dbReference>
<keyword evidence="2" id="KW-0812">Transmembrane</keyword>
<reference evidence="3 4" key="1">
    <citation type="submission" date="2019-12" db="EMBL/GenBank/DDBJ databases">
        <title>Strain KN286 was isolated from seawater, which was collected from Caroline Seamount in the tropical western Pacific.</title>
        <authorList>
            <person name="Wang Q."/>
        </authorList>
    </citation>
    <scope>NUCLEOTIDE SEQUENCE [LARGE SCALE GENOMIC DNA]</scope>
    <source>
        <strain evidence="3 4">KN286</strain>
    </source>
</reference>
<gene>
    <name evidence="3" type="ORF">GSH16_08355</name>
</gene>
<feature type="compositionally biased region" description="Low complexity" evidence="1">
    <location>
        <begin position="316"/>
        <end position="327"/>
    </location>
</feature>
<evidence type="ECO:0000256" key="1">
    <source>
        <dbReference type="SAM" id="MobiDB-lite"/>
    </source>
</evidence>
<evidence type="ECO:0000313" key="4">
    <source>
        <dbReference type="Proteomes" id="UP000436016"/>
    </source>
</evidence>
<dbReference type="Proteomes" id="UP000436016">
    <property type="component" value="Unassembled WGS sequence"/>
</dbReference>
<name>A0A6B0TV30_9RHOB</name>
<evidence type="ECO:0000256" key="2">
    <source>
        <dbReference type="SAM" id="Phobius"/>
    </source>
</evidence>
<dbReference type="EMBL" id="WUWG01000003">
    <property type="protein sequence ID" value="MXU65458.1"/>
    <property type="molecule type" value="Genomic_DNA"/>
</dbReference>
<dbReference type="SUPFAM" id="SSF53474">
    <property type="entry name" value="alpha/beta-Hydrolases"/>
    <property type="match status" value="1"/>
</dbReference>
<proteinExistence type="predicted"/>
<keyword evidence="2" id="KW-0472">Membrane</keyword>
<keyword evidence="4" id="KW-1185">Reference proteome</keyword>
<feature type="region of interest" description="Disordered" evidence="1">
    <location>
        <begin position="313"/>
        <end position="335"/>
    </location>
</feature>
<accession>A0A6B0TV30</accession>
<dbReference type="AlphaFoldDB" id="A0A6B0TV30"/>
<protein>
    <recommendedName>
        <fullName evidence="5">Alpha/beta hydrolase</fullName>
    </recommendedName>
</protein>
<keyword evidence="2" id="KW-1133">Transmembrane helix</keyword>
<evidence type="ECO:0008006" key="5">
    <source>
        <dbReference type="Google" id="ProtNLM"/>
    </source>
</evidence>
<dbReference type="RefSeq" id="WP_160853954.1">
    <property type="nucleotide sequence ID" value="NZ_WUWG01000003.1"/>
</dbReference>
<evidence type="ECO:0000313" key="3">
    <source>
        <dbReference type="EMBL" id="MXU65458.1"/>
    </source>
</evidence>
<comment type="caution">
    <text evidence="3">The sequence shown here is derived from an EMBL/GenBank/DDBJ whole genome shotgun (WGS) entry which is preliminary data.</text>
</comment>
<feature type="transmembrane region" description="Helical" evidence="2">
    <location>
        <begin position="12"/>
        <end position="35"/>
    </location>
</feature>